<gene>
    <name evidence="1" type="ORF">V5O48_007604</name>
</gene>
<proteinExistence type="predicted"/>
<evidence type="ECO:0000313" key="2">
    <source>
        <dbReference type="Proteomes" id="UP001465976"/>
    </source>
</evidence>
<accession>A0ABR3FGC6</accession>
<organism evidence="1 2">
    <name type="scientific">Marasmius crinis-equi</name>
    <dbReference type="NCBI Taxonomy" id="585013"/>
    <lineage>
        <taxon>Eukaryota</taxon>
        <taxon>Fungi</taxon>
        <taxon>Dikarya</taxon>
        <taxon>Basidiomycota</taxon>
        <taxon>Agaricomycotina</taxon>
        <taxon>Agaricomycetes</taxon>
        <taxon>Agaricomycetidae</taxon>
        <taxon>Agaricales</taxon>
        <taxon>Marasmiineae</taxon>
        <taxon>Marasmiaceae</taxon>
        <taxon>Marasmius</taxon>
    </lineage>
</organism>
<evidence type="ECO:0000313" key="1">
    <source>
        <dbReference type="EMBL" id="KAL0574362.1"/>
    </source>
</evidence>
<comment type="caution">
    <text evidence="1">The sequence shown here is derived from an EMBL/GenBank/DDBJ whole genome shotgun (WGS) entry which is preliminary data.</text>
</comment>
<keyword evidence="2" id="KW-1185">Reference proteome</keyword>
<name>A0ABR3FGC6_9AGAR</name>
<reference evidence="1 2" key="1">
    <citation type="submission" date="2024-02" db="EMBL/GenBank/DDBJ databases">
        <title>A draft genome for the cacao thread blight pathogen Marasmius crinis-equi.</title>
        <authorList>
            <person name="Cohen S.P."/>
            <person name="Baruah I.K."/>
            <person name="Amoako-Attah I."/>
            <person name="Bukari Y."/>
            <person name="Meinhardt L.W."/>
            <person name="Bailey B.A."/>
        </authorList>
    </citation>
    <scope>NUCLEOTIDE SEQUENCE [LARGE SCALE GENOMIC DNA]</scope>
    <source>
        <strain evidence="1 2">GH-76</strain>
    </source>
</reference>
<sequence length="79" mass="8686">FAAMGRRLDDRQMSYIEGVLDSLQEKKSTFLVVSSFLGAIPTEEVSATALYELETDISLSSASTDHEDVLCLPLDDDLD</sequence>
<dbReference type="Proteomes" id="UP001465976">
    <property type="component" value="Unassembled WGS sequence"/>
</dbReference>
<protein>
    <submittedName>
        <fullName evidence="1">Uncharacterized protein</fullName>
    </submittedName>
</protein>
<dbReference type="EMBL" id="JBAHYK010000405">
    <property type="protein sequence ID" value="KAL0574362.1"/>
    <property type="molecule type" value="Genomic_DNA"/>
</dbReference>
<feature type="non-terminal residue" evidence="1">
    <location>
        <position position="1"/>
    </location>
</feature>